<evidence type="ECO:0000259" key="1">
    <source>
        <dbReference type="Pfam" id="PF14470"/>
    </source>
</evidence>
<name>A0ABY2NUX9_9LEPT</name>
<sequence>MLTSENVKTQIWTLTKSYSNVNIKLLYTYFPAFNHLHELLLENEVVKGNCFGNIEDPNQKFRNGKWLIECMNQRLLFLQKASLLFDLQHFDVKFKDLKSIETKVGWFFAEMNLQTISSIIRIFHIGKKDFKFFIIALNALISIL</sequence>
<dbReference type="Pfam" id="PF14470">
    <property type="entry name" value="bPH_3"/>
    <property type="match status" value="1"/>
</dbReference>
<gene>
    <name evidence="2" type="ORF">EHQ95_00095</name>
</gene>
<protein>
    <recommendedName>
        <fullName evidence="1">YokE-like PH domain-containing protein</fullName>
    </recommendedName>
</protein>
<accession>A0ABY2NUX9</accession>
<dbReference type="EMBL" id="RQHF01000003">
    <property type="protein sequence ID" value="TGM61803.1"/>
    <property type="molecule type" value="Genomic_DNA"/>
</dbReference>
<evidence type="ECO:0000313" key="3">
    <source>
        <dbReference type="Proteomes" id="UP000298112"/>
    </source>
</evidence>
<dbReference type="Proteomes" id="UP000298112">
    <property type="component" value="Unassembled WGS sequence"/>
</dbReference>
<evidence type="ECO:0000313" key="2">
    <source>
        <dbReference type="EMBL" id="TGM61803.1"/>
    </source>
</evidence>
<comment type="caution">
    <text evidence="2">The sequence shown here is derived from an EMBL/GenBank/DDBJ whole genome shotgun (WGS) entry which is preliminary data.</text>
</comment>
<proteinExistence type="predicted"/>
<keyword evidence="3" id="KW-1185">Reference proteome</keyword>
<reference evidence="3" key="1">
    <citation type="journal article" date="2019" name="PLoS Negl. Trop. Dis.">
        <title>Revisiting the worldwide diversity of Leptospira species in the environment.</title>
        <authorList>
            <person name="Vincent A.T."/>
            <person name="Schiettekatte O."/>
            <person name="Bourhy P."/>
            <person name="Veyrier F.J."/>
            <person name="Picardeau M."/>
        </authorList>
    </citation>
    <scope>NUCLEOTIDE SEQUENCE [LARGE SCALE GENOMIC DNA]</scope>
    <source>
        <strain evidence="3">201601955</strain>
    </source>
</reference>
<dbReference type="RefSeq" id="WP_135656345.1">
    <property type="nucleotide sequence ID" value="NZ_RQHF01000003.1"/>
</dbReference>
<organism evidence="2 3">
    <name type="scientific">Leptospira vanthielii</name>
    <dbReference type="NCBI Taxonomy" id="293085"/>
    <lineage>
        <taxon>Bacteria</taxon>
        <taxon>Pseudomonadati</taxon>
        <taxon>Spirochaetota</taxon>
        <taxon>Spirochaetia</taxon>
        <taxon>Leptospirales</taxon>
        <taxon>Leptospiraceae</taxon>
        <taxon>Leptospira</taxon>
    </lineage>
</organism>
<dbReference type="InterPro" id="IPR039519">
    <property type="entry name" value="YokE-like_PH"/>
</dbReference>
<feature type="domain" description="YokE-like PH" evidence="1">
    <location>
        <begin position="44"/>
        <end position="137"/>
    </location>
</feature>